<protein>
    <recommendedName>
        <fullName evidence="4">Lipoprotein</fullName>
    </recommendedName>
</protein>
<dbReference type="AlphaFoldDB" id="Q8XN22"/>
<sequence length="241" mass="27812">MKNLIKSFLFTMAFLLIICKPGVASTFATPNVELEGNADGIVFIQGDEPFLWSDNILPGDKLERNILLNNKHKDSYKIFMRAERVSKKESYDLLEKIELKVIYDGNCIYDGFVRVSIIPRWIDENENPWTGDSNLIQLNLDEDNVIALNKDDINNLWVYGEDGYFYYMAKLKSGKSTKELLKSVEIKKDSIEDSLKEKYNGKKIKIDVNVEAIQPNEEALIKKWTGINEKIKDKYIEILSK</sequence>
<evidence type="ECO:0000313" key="3">
    <source>
        <dbReference type="Proteomes" id="UP000000818"/>
    </source>
</evidence>
<evidence type="ECO:0000313" key="2">
    <source>
        <dbReference type="EMBL" id="BAB80222.1"/>
    </source>
</evidence>
<dbReference type="STRING" id="195102.gene:10489773"/>
<dbReference type="EMBL" id="BA000016">
    <property type="protein sequence ID" value="BAB80222.1"/>
    <property type="molecule type" value="Genomic_DNA"/>
</dbReference>
<dbReference type="RefSeq" id="WP_011009872.1">
    <property type="nucleotide sequence ID" value="NC_003366.1"/>
</dbReference>
<dbReference type="HOGENOM" id="CLU_1150307_0_0_9"/>
<dbReference type="Proteomes" id="UP000000818">
    <property type="component" value="Chromosome"/>
</dbReference>
<proteinExistence type="predicted"/>
<name>Q8XN22_CLOPE</name>
<dbReference type="KEGG" id="cpe:CPE0516"/>
<evidence type="ECO:0000256" key="1">
    <source>
        <dbReference type="SAM" id="SignalP"/>
    </source>
</evidence>
<reference evidence="2 3" key="1">
    <citation type="journal article" date="2002" name="Proc. Natl. Acad. Sci. U.S.A.">
        <title>Complete genome sequence of Clostridium perfringens, an anaerobic flesh-eater.</title>
        <authorList>
            <person name="Shimizu T."/>
            <person name="Ohtani K."/>
            <person name="Hirakawa H."/>
            <person name="Ohshima K."/>
            <person name="Yamashita A."/>
            <person name="Shiba T."/>
            <person name="Ogasawara N."/>
            <person name="Hattori M."/>
            <person name="Kuhara S."/>
            <person name="Hayashi H."/>
        </authorList>
    </citation>
    <scope>NUCLEOTIDE SEQUENCE [LARGE SCALE GENOMIC DNA]</scope>
    <source>
        <strain evidence="3">13 / Type A</strain>
    </source>
</reference>
<keyword evidence="1" id="KW-0732">Signal</keyword>
<feature type="chain" id="PRO_5004317016" description="Lipoprotein" evidence="1">
    <location>
        <begin position="25"/>
        <end position="241"/>
    </location>
</feature>
<evidence type="ECO:0008006" key="4">
    <source>
        <dbReference type="Google" id="ProtNLM"/>
    </source>
</evidence>
<accession>Q8XN22</accession>
<organism evidence="2 3">
    <name type="scientific">Clostridium perfringens (strain 13 / Type A)</name>
    <dbReference type="NCBI Taxonomy" id="195102"/>
    <lineage>
        <taxon>Bacteria</taxon>
        <taxon>Bacillati</taxon>
        <taxon>Bacillota</taxon>
        <taxon>Clostridia</taxon>
        <taxon>Eubacteriales</taxon>
        <taxon>Clostridiaceae</taxon>
        <taxon>Clostridium</taxon>
    </lineage>
</organism>
<gene>
    <name evidence="2" type="ordered locus">CPE0516</name>
</gene>
<feature type="signal peptide" evidence="1">
    <location>
        <begin position="1"/>
        <end position="24"/>
    </location>
</feature>